<dbReference type="EC" id="1.5.1.3" evidence="3"/>
<keyword evidence="9" id="KW-1185">Reference proteome</keyword>
<dbReference type="PRINTS" id="PR00070">
    <property type="entry name" value="DHFR"/>
</dbReference>
<dbReference type="GO" id="GO:0005829">
    <property type="term" value="C:cytosol"/>
    <property type="evidence" value="ECO:0007669"/>
    <property type="project" value="TreeGrafter"/>
</dbReference>
<feature type="domain" description="DHFR" evidence="7">
    <location>
        <begin position="1"/>
        <end position="156"/>
    </location>
</feature>
<dbReference type="STRING" id="571915.CMUST_04825"/>
<evidence type="ECO:0000259" key="7">
    <source>
        <dbReference type="PROSITE" id="PS51330"/>
    </source>
</evidence>
<dbReference type="KEGG" id="cmv:CMUST_04825"/>
<evidence type="ECO:0000256" key="4">
    <source>
        <dbReference type="ARBA" id="ARBA00022563"/>
    </source>
</evidence>
<dbReference type="PATRIC" id="fig|571915.4.peg.1022"/>
<protein>
    <recommendedName>
        <fullName evidence="3">dihydrofolate reductase</fullName>
        <ecNumber evidence="3">1.5.1.3</ecNumber>
    </recommendedName>
</protein>
<dbReference type="GO" id="GO:0046654">
    <property type="term" value="P:tetrahydrofolate biosynthetic process"/>
    <property type="evidence" value="ECO:0007669"/>
    <property type="project" value="UniProtKB-UniPathway"/>
</dbReference>
<dbReference type="PROSITE" id="PS51330">
    <property type="entry name" value="DHFR_2"/>
    <property type="match status" value="1"/>
</dbReference>
<dbReference type="GO" id="GO:0006730">
    <property type="term" value="P:one-carbon metabolic process"/>
    <property type="evidence" value="ECO:0007669"/>
    <property type="project" value="UniProtKB-KW"/>
</dbReference>
<comment type="pathway">
    <text evidence="1">Cofactor biosynthesis; tetrahydrofolate biosynthesis; 5,6,7,8-tetrahydrofolate from 7,8-dihydrofolate: step 1/1.</text>
</comment>
<sequence>MLSAIWAQNETGIIGDGTAMPWHVPEDLKHFKEKTLGSDVIMGRKTWESLPKTPLPGRKNIIISRRPAGQWSAGAEVTDTIPTSGWIIGGGQLYAATIADVAVIERTLIDAPLTAADLAGAAVYAPDIPTDFTCCARSEWLLSTSGLYYRFETWVRG</sequence>
<dbReference type="EMBL" id="CP011542">
    <property type="protein sequence ID" value="AKK05303.1"/>
    <property type="molecule type" value="Genomic_DNA"/>
</dbReference>
<dbReference type="UniPathway" id="UPA00077">
    <property type="reaction ID" value="UER00158"/>
</dbReference>
<keyword evidence="5" id="KW-0521">NADP</keyword>
<keyword evidence="6 8" id="KW-0560">Oxidoreductase</keyword>
<dbReference type="RefSeq" id="WP_047261538.1">
    <property type="nucleotide sequence ID" value="NZ_CP011542.1"/>
</dbReference>
<dbReference type="InterPro" id="IPR012259">
    <property type="entry name" value="DHFR"/>
</dbReference>
<proteinExistence type="inferred from homology"/>
<dbReference type="GO" id="GO:0004146">
    <property type="term" value="F:dihydrofolate reductase activity"/>
    <property type="evidence" value="ECO:0007669"/>
    <property type="project" value="UniProtKB-EC"/>
</dbReference>
<accession>A0A0G3H0G4</accession>
<dbReference type="OrthoDB" id="9804315at2"/>
<evidence type="ECO:0000256" key="5">
    <source>
        <dbReference type="ARBA" id="ARBA00022857"/>
    </source>
</evidence>
<evidence type="ECO:0000256" key="6">
    <source>
        <dbReference type="ARBA" id="ARBA00023002"/>
    </source>
</evidence>
<dbReference type="Proteomes" id="UP000035199">
    <property type="component" value="Chromosome"/>
</dbReference>
<evidence type="ECO:0000256" key="3">
    <source>
        <dbReference type="ARBA" id="ARBA00012856"/>
    </source>
</evidence>
<dbReference type="GO" id="GO:0050661">
    <property type="term" value="F:NADP binding"/>
    <property type="evidence" value="ECO:0007669"/>
    <property type="project" value="InterPro"/>
</dbReference>
<dbReference type="PANTHER" id="PTHR48069:SF3">
    <property type="entry name" value="DIHYDROFOLATE REDUCTASE"/>
    <property type="match status" value="1"/>
</dbReference>
<comment type="similarity">
    <text evidence="2">Belongs to the dihydrofolate reductase family.</text>
</comment>
<dbReference type="SUPFAM" id="SSF53597">
    <property type="entry name" value="Dihydrofolate reductase-like"/>
    <property type="match status" value="1"/>
</dbReference>
<name>A0A0G3H0G4_9CORY</name>
<dbReference type="Gene3D" id="3.40.430.10">
    <property type="entry name" value="Dihydrofolate Reductase, subunit A"/>
    <property type="match status" value="1"/>
</dbReference>
<evidence type="ECO:0000256" key="1">
    <source>
        <dbReference type="ARBA" id="ARBA00004903"/>
    </source>
</evidence>
<evidence type="ECO:0000313" key="9">
    <source>
        <dbReference type="Proteomes" id="UP000035199"/>
    </source>
</evidence>
<reference evidence="9" key="2">
    <citation type="submission" date="2015-05" db="EMBL/GenBank/DDBJ databases">
        <title>Complete genome sequence of Corynebacterium mustelae DSM 45274, isolated from various tissues of a male ferret with lethal sepsis.</title>
        <authorList>
            <person name="Ruckert C."/>
            <person name="Albersmeier A."/>
            <person name="Winkler A."/>
            <person name="Tauch A."/>
        </authorList>
    </citation>
    <scope>NUCLEOTIDE SEQUENCE [LARGE SCALE GENOMIC DNA]</scope>
    <source>
        <strain evidence="9">DSM 45274</strain>
    </source>
</reference>
<dbReference type="InterPro" id="IPR001796">
    <property type="entry name" value="DHFR_dom"/>
</dbReference>
<reference evidence="8 9" key="1">
    <citation type="journal article" date="2015" name="Genome Announc.">
        <title>Complete Genome Sequence of the Type Strain Corynebacterium mustelae DSM 45274, Isolated from Various Tissues of a Male Ferret with Lethal Sepsis.</title>
        <authorList>
            <person name="Ruckert C."/>
            <person name="Eimer J."/>
            <person name="Winkler A."/>
            <person name="Tauch A."/>
        </authorList>
    </citation>
    <scope>NUCLEOTIDE SEQUENCE [LARGE SCALE GENOMIC DNA]</scope>
    <source>
        <strain evidence="8 9">DSM 45274</strain>
    </source>
</reference>
<gene>
    <name evidence="8" type="ORF">CMUST_04825</name>
</gene>
<keyword evidence="4" id="KW-0554">One-carbon metabolism</keyword>
<dbReference type="InterPro" id="IPR024072">
    <property type="entry name" value="DHFR-like_dom_sf"/>
</dbReference>
<organism evidence="8 9">
    <name type="scientific">Corynebacterium mustelae</name>
    <dbReference type="NCBI Taxonomy" id="571915"/>
    <lineage>
        <taxon>Bacteria</taxon>
        <taxon>Bacillati</taxon>
        <taxon>Actinomycetota</taxon>
        <taxon>Actinomycetes</taxon>
        <taxon>Mycobacteriales</taxon>
        <taxon>Corynebacteriaceae</taxon>
        <taxon>Corynebacterium</taxon>
    </lineage>
</organism>
<evidence type="ECO:0000313" key="8">
    <source>
        <dbReference type="EMBL" id="AKK05303.1"/>
    </source>
</evidence>
<dbReference type="GO" id="GO:0046655">
    <property type="term" value="P:folic acid metabolic process"/>
    <property type="evidence" value="ECO:0007669"/>
    <property type="project" value="TreeGrafter"/>
</dbReference>
<dbReference type="Pfam" id="PF00186">
    <property type="entry name" value="DHFR_1"/>
    <property type="match status" value="1"/>
</dbReference>
<dbReference type="PANTHER" id="PTHR48069">
    <property type="entry name" value="DIHYDROFOLATE REDUCTASE"/>
    <property type="match status" value="1"/>
</dbReference>
<evidence type="ECO:0000256" key="2">
    <source>
        <dbReference type="ARBA" id="ARBA00009539"/>
    </source>
</evidence>
<dbReference type="GO" id="GO:0046452">
    <property type="term" value="P:dihydrofolate metabolic process"/>
    <property type="evidence" value="ECO:0007669"/>
    <property type="project" value="TreeGrafter"/>
</dbReference>
<dbReference type="CDD" id="cd00209">
    <property type="entry name" value="DHFR"/>
    <property type="match status" value="1"/>
</dbReference>
<dbReference type="AlphaFoldDB" id="A0A0G3H0G4"/>